<evidence type="ECO:0000313" key="2">
    <source>
        <dbReference type="EMBL" id="KAK3295593.1"/>
    </source>
</evidence>
<evidence type="ECO:0000256" key="1">
    <source>
        <dbReference type="SAM" id="MobiDB-lite"/>
    </source>
</evidence>
<reference evidence="2" key="1">
    <citation type="journal article" date="2023" name="Mol. Phylogenet. Evol.">
        <title>Genome-scale phylogeny and comparative genomics of the fungal order Sordariales.</title>
        <authorList>
            <person name="Hensen N."/>
            <person name="Bonometti L."/>
            <person name="Westerberg I."/>
            <person name="Brannstrom I.O."/>
            <person name="Guillou S."/>
            <person name="Cros-Aarteil S."/>
            <person name="Calhoun S."/>
            <person name="Haridas S."/>
            <person name="Kuo A."/>
            <person name="Mondo S."/>
            <person name="Pangilinan J."/>
            <person name="Riley R."/>
            <person name="LaButti K."/>
            <person name="Andreopoulos B."/>
            <person name="Lipzen A."/>
            <person name="Chen C."/>
            <person name="Yan M."/>
            <person name="Daum C."/>
            <person name="Ng V."/>
            <person name="Clum A."/>
            <person name="Steindorff A."/>
            <person name="Ohm R.A."/>
            <person name="Martin F."/>
            <person name="Silar P."/>
            <person name="Natvig D.O."/>
            <person name="Lalanne C."/>
            <person name="Gautier V."/>
            <person name="Ament-Velasquez S.L."/>
            <person name="Kruys A."/>
            <person name="Hutchinson M.I."/>
            <person name="Powell A.J."/>
            <person name="Barry K."/>
            <person name="Miller A.N."/>
            <person name="Grigoriev I.V."/>
            <person name="Debuchy R."/>
            <person name="Gladieux P."/>
            <person name="Hiltunen Thoren M."/>
            <person name="Johannesson H."/>
        </authorList>
    </citation>
    <scope>NUCLEOTIDE SEQUENCE</scope>
    <source>
        <strain evidence="2">CBS 168.71</strain>
    </source>
</reference>
<keyword evidence="3" id="KW-1185">Reference proteome</keyword>
<dbReference type="Proteomes" id="UP001278766">
    <property type="component" value="Unassembled WGS sequence"/>
</dbReference>
<dbReference type="GeneID" id="87840736"/>
<proteinExistence type="predicted"/>
<comment type="caution">
    <text evidence="2">The sequence shown here is derived from an EMBL/GenBank/DDBJ whole genome shotgun (WGS) entry which is preliminary data.</text>
</comment>
<gene>
    <name evidence="2" type="ORF">B0H64DRAFT_395717</name>
</gene>
<sequence>MLPRVIWTRIPLVRHSELTFSLRYSIAARTPPISSIGIKAPSQARLNFATTTTRFLTDADRARERAYKEAFVKALDQLPLNDPDRIRKAFTAAGEAHPIHPAVHRLHLNVQKIDDGFDGIEEALSDRNLKADAPWGMALYRTAYGDEAAWRHMVARIKGSMERSVMGWDDIRARHQLVVMDDRSQFDGATIDQVRTHFRAWSLEELKRNWRHPPLPEEELAKIEASTFGPDEGAGLRYNYCLVVDDLCLESVERMRSPVLKLVDKGWKPYDPDELPMTDESEEDENPGWEGGVTNSEYEWVGWMYIDTNDYVEIQDLLQESCWWPDMYVRPPLMRGG</sequence>
<dbReference type="RefSeq" id="XP_062659107.1">
    <property type="nucleotide sequence ID" value="XM_062803788.1"/>
</dbReference>
<name>A0AAE0LS83_9PEZI</name>
<dbReference type="EMBL" id="JAUEPN010000004">
    <property type="protein sequence ID" value="KAK3295593.1"/>
    <property type="molecule type" value="Genomic_DNA"/>
</dbReference>
<dbReference type="AlphaFoldDB" id="A0AAE0LS83"/>
<feature type="compositionally biased region" description="Acidic residues" evidence="1">
    <location>
        <begin position="272"/>
        <end position="287"/>
    </location>
</feature>
<evidence type="ECO:0000313" key="3">
    <source>
        <dbReference type="Proteomes" id="UP001278766"/>
    </source>
</evidence>
<organism evidence="2 3">
    <name type="scientific">Chaetomium fimeti</name>
    <dbReference type="NCBI Taxonomy" id="1854472"/>
    <lineage>
        <taxon>Eukaryota</taxon>
        <taxon>Fungi</taxon>
        <taxon>Dikarya</taxon>
        <taxon>Ascomycota</taxon>
        <taxon>Pezizomycotina</taxon>
        <taxon>Sordariomycetes</taxon>
        <taxon>Sordariomycetidae</taxon>
        <taxon>Sordariales</taxon>
        <taxon>Chaetomiaceae</taxon>
        <taxon>Chaetomium</taxon>
    </lineage>
</organism>
<accession>A0AAE0LS83</accession>
<protein>
    <submittedName>
        <fullName evidence="2">Uncharacterized protein</fullName>
    </submittedName>
</protein>
<reference evidence="2" key="2">
    <citation type="submission" date="2023-06" db="EMBL/GenBank/DDBJ databases">
        <authorList>
            <consortium name="Lawrence Berkeley National Laboratory"/>
            <person name="Haridas S."/>
            <person name="Hensen N."/>
            <person name="Bonometti L."/>
            <person name="Westerberg I."/>
            <person name="Brannstrom I.O."/>
            <person name="Guillou S."/>
            <person name="Cros-Aarteil S."/>
            <person name="Calhoun S."/>
            <person name="Kuo A."/>
            <person name="Mondo S."/>
            <person name="Pangilinan J."/>
            <person name="Riley R."/>
            <person name="Labutti K."/>
            <person name="Andreopoulos B."/>
            <person name="Lipzen A."/>
            <person name="Chen C."/>
            <person name="Yanf M."/>
            <person name="Daum C."/>
            <person name="Ng V."/>
            <person name="Clum A."/>
            <person name="Steindorff A."/>
            <person name="Ohm R."/>
            <person name="Martin F."/>
            <person name="Silar P."/>
            <person name="Natvig D."/>
            <person name="Lalanne C."/>
            <person name="Gautier V."/>
            <person name="Ament-Velasquez S.L."/>
            <person name="Kruys A."/>
            <person name="Hutchinson M.I."/>
            <person name="Powell A.J."/>
            <person name="Barry K."/>
            <person name="Miller A.N."/>
            <person name="Grigoriev I.V."/>
            <person name="Debuchy R."/>
            <person name="Gladieux P."/>
            <person name="Thoren M.H."/>
            <person name="Johannesson H."/>
        </authorList>
    </citation>
    <scope>NUCLEOTIDE SEQUENCE</scope>
    <source>
        <strain evidence="2">CBS 168.71</strain>
    </source>
</reference>
<feature type="region of interest" description="Disordered" evidence="1">
    <location>
        <begin position="271"/>
        <end position="291"/>
    </location>
</feature>